<evidence type="ECO:0000313" key="2">
    <source>
        <dbReference type="EMBL" id="ADB62651.1"/>
    </source>
</evidence>
<evidence type="ECO:0000259" key="1">
    <source>
        <dbReference type="Pfam" id="PF13577"/>
    </source>
</evidence>
<dbReference type="SUPFAM" id="SSF54427">
    <property type="entry name" value="NTF2-like"/>
    <property type="match status" value="1"/>
</dbReference>
<geneLocation type="plasmid" evidence="2 3">
    <name>pHTUR01</name>
</geneLocation>
<keyword evidence="2" id="KW-0614">Plasmid</keyword>
<evidence type="ECO:0000313" key="3">
    <source>
        <dbReference type="Proteomes" id="UP000001903"/>
    </source>
</evidence>
<gene>
    <name evidence="2" type="ordered locus">Htur_3789</name>
</gene>
<protein>
    <recommendedName>
        <fullName evidence="1">SnoaL-like domain-containing protein</fullName>
    </recommendedName>
</protein>
<proteinExistence type="predicted"/>
<dbReference type="CDD" id="cd00531">
    <property type="entry name" value="NTF2_like"/>
    <property type="match status" value="1"/>
</dbReference>
<reference evidence="2 3" key="1">
    <citation type="journal article" date="2010" name="Stand. Genomic Sci.">
        <title>Complete genome sequence of Haloterrigena turkmenica type strain (4k).</title>
        <authorList>
            <person name="Saunders E."/>
            <person name="Tindall B.J."/>
            <person name="Fahnrich R."/>
            <person name="Lapidus A."/>
            <person name="Copeland A."/>
            <person name="Del Rio T.G."/>
            <person name="Lucas S."/>
            <person name="Chen F."/>
            <person name="Tice H."/>
            <person name="Cheng J.F."/>
            <person name="Han C."/>
            <person name="Detter J.C."/>
            <person name="Bruce D."/>
            <person name="Goodwin L."/>
            <person name="Chain P."/>
            <person name="Pitluck S."/>
            <person name="Pati A."/>
            <person name="Ivanova N."/>
            <person name="Mavromatis K."/>
            <person name="Chen A."/>
            <person name="Palaniappan K."/>
            <person name="Land M."/>
            <person name="Hauser L."/>
            <person name="Chang Y.J."/>
            <person name="Jeffries C.D."/>
            <person name="Brettin T."/>
            <person name="Rohde M."/>
            <person name="Goker M."/>
            <person name="Bristow J."/>
            <person name="Eisen J.A."/>
            <person name="Markowitz V."/>
            <person name="Hugenholtz P."/>
            <person name="Klenk H.P."/>
            <person name="Kyrpides N.C."/>
        </authorList>
    </citation>
    <scope>NUCLEOTIDE SEQUENCE [LARGE SCALE GENOMIC DNA]</scope>
    <source>
        <strain evidence="3">ATCC 51198 / DSM 5511 / JCM 9101 / NCIMB 13204 / VKM B-1734 / 4k</strain>
    </source>
</reference>
<dbReference type="OrthoDB" id="350084at2157"/>
<dbReference type="Pfam" id="PF13577">
    <property type="entry name" value="SnoaL_4"/>
    <property type="match status" value="1"/>
</dbReference>
<dbReference type="EMBL" id="CP001861">
    <property type="protein sequence ID" value="ADB62651.1"/>
    <property type="molecule type" value="Genomic_DNA"/>
</dbReference>
<dbReference type="Gene3D" id="3.10.450.50">
    <property type="match status" value="1"/>
</dbReference>
<dbReference type="GeneID" id="8744417"/>
<dbReference type="KEGG" id="htu:Htur_3789"/>
<dbReference type="HOGENOM" id="CLU_106738_5_1_2"/>
<organism evidence="2 3">
    <name type="scientific">Haloterrigena turkmenica (strain ATCC 51198 / DSM 5511 / JCM 9101 / NCIMB 13204 / VKM B-1734 / 4k)</name>
    <name type="common">Halococcus turkmenicus</name>
    <dbReference type="NCBI Taxonomy" id="543526"/>
    <lineage>
        <taxon>Archaea</taxon>
        <taxon>Methanobacteriati</taxon>
        <taxon>Methanobacteriota</taxon>
        <taxon>Stenosarchaea group</taxon>
        <taxon>Halobacteria</taxon>
        <taxon>Halobacteriales</taxon>
        <taxon>Natrialbaceae</taxon>
        <taxon>Haloterrigena</taxon>
    </lineage>
</organism>
<name>D2RZV4_HALTV</name>
<accession>D2RZV4</accession>
<sequence length="156" mass="17728">MPSNATLARLADRIAIQDLRSNYCYAIDDRDFESLPHLFTEDVSLDYGALGTYQGRDGVREFADFVAESLERTTHLLANPTVSVGVDGDRDRATGRLYVIASITYADGTGGWRIGEYRDEYRRVDDEWRIADATMRFTHSMDYDAENGWPDFTAHE</sequence>
<dbReference type="InterPro" id="IPR037401">
    <property type="entry name" value="SnoaL-like"/>
</dbReference>
<dbReference type="Proteomes" id="UP000001903">
    <property type="component" value="Plasmid pHTUR01"/>
</dbReference>
<dbReference type="InterPro" id="IPR032710">
    <property type="entry name" value="NTF2-like_dom_sf"/>
</dbReference>
<keyword evidence="3" id="KW-1185">Reference proteome</keyword>
<dbReference type="RefSeq" id="WP_012944895.1">
    <property type="nucleotide sequence ID" value="NC_013744.1"/>
</dbReference>
<feature type="domain" description="SnoaL-like" evidence="1">
    <location>
        <begin position="9"/>
        <end position="132"/>
    </location>
</feature>
<dbReference type="AlphaFoldDB" id="D2RZV4"/>